<comment type="caution">
    <text evidence="7">The sequence shown here is derived from an EMBL/GenBank/DDBJ whole genome shotgun (WGS) entry which is preliminary data.</text>
</comment>
<feature type="transmembrane region" description="Helical" evidence="6">
    <location>
        <begin position="12"/>
        <end position="32"/>
    </location>
</feature>
<feature type="transmembrane region" description="Helical" evidence="6">
    <location>
        <begin position="275"/>
        <end position="298"/>
    </location>
</feature>
<feature type="transmembrane region" description="Helical" evidence="6">
    <location>
        <begin position="305"/>
        <end position="324"/>
    </location>
</feature>
<dbReference type="InterPro" id="IPR005495">
    <property type="entry name" value="LptG/LptF_permease"/>
</dbReference>
<dbReference type="Proteomes" id="UP000318801">
    <property type="component" value="Unassembled WGS sequence"/>
</dbReference>
<dbReference type="GO" id="GO:0015920">
    <property type="term" value="P:lipopolysaccharide transport"/>
    <property type="evidence" value="ECO:0007669"/>
    <property type="project" value="TreeGrafter"/>
</dbReference>
<dbReference type="PANTHER" id="PTHR33529">
    <property type="entry name" value="SLR0882 PROTEIN-RELATED"/>
    <property type="match status" value="1"/>
</dbReference>
<keyword evidence="4 6" id="KW-1133">Transmembrane helix</keyword>
<proteinExistence type="predicted"/>
<dbReference type="AlphaFoldDB" id="A0A506UJA0"/>
<feature type="transmembrane region" description="Helical" evidence="6">
    <location>
        <begin position="99"/>
        <end position="121"/>
    </location>
</feature>
<dbReference type="GO" id="GO:0043190">
    <property type="term" value="C:ATP-binding cassette (ABC) transporter complex"/>
    <property type="evidence" value="ECO:0007669"/>
    <property type="project" value="InterPro"/>
</dbReference>
<keyword evidence="5 6" id="KW-0472">Membrane</keyword>
<dbReference type="EMBL" id="VHLG01000001">
    <property type="protein sequence ID" value="TPW33395.1"/>
    <property type="molecule type" value="Genomic_DNA"/>
</dbReference>
<dbReference type="Pfam" id="PF03739">
    <property type="entry name" value="LptF_LptG"/>
    <property type="match status" value="1"/>
</dbReference>
<name>A0A506UJA0_9HYPH</name>
<keyword evidence="8" id="KW-1185">Reference proteome</keyword>
<feature type="transmembrane region" description="Helical" evidence="6">
    <location>
        <begin position="68"/>
        <end position="87"/>
    </location>
</feature>
<dbReference type="OrthoDB" id="9798468at2"/>
<accession>A0A506UJA0</accession>
<dbReference type="RefSeq" id="WP_141147334.1">
    <property type="nucleotide sequence ID" value="NZ_VHLG01000001.1"/>
</dbReference>
<dbReference type="PANTHER" id="PTHR33529:SF2">
    <property type="entry name" value="LIPOPOLYSACCHARIDE EXPORT SYSTEM PERMEASE PROTEIN LPTG"/>
    <property type="match status" value="1"/>
</dbReference>
<evidence type="ECO:0000256" key="6">
    <source>
        <dbReference type="SAM" id="Phobius"/>
    </source>
</evidence>
<evidence type="ECO:0000256" key="2">
    <source>
        <dbReference type="ARBA" id="ARBA00022475"/>
    </source>
</evidence>
<evidence type="ECO:0000256" key="4">
    <source>
        <dbReference type="ARBA" id="ARBA00022989"/>
    </source>
</evidence>
<dbReference type="GO" id="GO:0055085">
    <property type="term" value="P:transmembrane transport"/>
    <property type="evidence" value="ECO:0007669"/>
    <property type="project" value="InterPro"/>
</dbReference>
<evidence type="ECO:0000313" key="8">
    <source>
        <dbReference type="Proteomes" id="UP000318801"/>
    </source>
</evidence>
<protein>
    <submittedName>
        <fullName evidence="7">LPS export ABC transporter permease LptG</fullName>
    </submittedName>
</protein>
<comment type="subcellular location">
    <subcellularLocation>
        <location evidence="1">Cell membrane</location>
        <topology evidence="1">Multi-pass membrane protein</topology>
    </subcellularLocation>
</comment>
<keyword evidence="2" id="KW-1003">Cell membrane</keyword>
<reference evidence="7 8" key="1">
    <citation type="submission" date="2019-06" db="EMBL/GenBank/DDBJ databases">
        <authorList>
            <person name="Li M."/>
        </authorList>
    </citation>
    <scope>NUCLEOTIDE SEQUENCE [LARGE SCALE GENOMIC DNA]</scope>
    <source>
        <strain evidence="7 8">BGMRC2036</strain>
    </source>
</reference>
<evidence type="ECO:0000256" key="1">
    <source>
        <dbReference type="ARBA" id="ARBA00004651"/>
    </source>
</evidence>
<gene>
    <name evidence="7" type="primary">lptG</name>
    <name evidence="7" type="ORF">FJU08_02225</name>
</gene>
<feature type="transmembrane region" description="Helical" evidence="6">
    <location>
        <begin position="336"/>
        <end position="356"/>
    </location>
</feature>
<dbReference type="InterPro" id="IPR030923">
    <property type="entry name" value="LptG"/>
</dbReference>
<evidence type="ECO:0000313" key="7">
    <source>
        <dbReference type="EMBL" id="TPW33395.1"/>
    </source>
</evidence>
<evidence type="ECO:0000256" key="3">
    <source>
        <dbReference type="ARBA" id="ARBA00022692"/>
    </source>
</evidence>
<sequence length="360" mass="39511">MLFSTLGRYFLRRYIITILWFFGGITSLILLINFSETVGSIGNNVDNGMLIALAVTALQLPAMLQQTIPFIALFASMVTLVALNRKYELVVTRAAGISVWQFMLPFVFGSFLLGLISVMGLSPLNAWSQPKAIQLQATASGTSNQDSKMVPWLRQRTGDQDTIIGGRQIIDGGTGLADAVVIYFDKNNRITLRQDAKMARLGDGWWTLSDVTEFRPGEISVHRDTARVQTNLEKEFVQQSLAQPEMVSFFDLPRKIDAAKQFGISTKGLETQYNYLLSLPILLIAMSLIAATVCLKFSRFAQSPVVIFGGILSGFLLYVVSVLVKAFGSSGVLPPILAAWIPVIVAMALGLTILLYQEDG</sequence>
<dbReference type="NCBIfam" id="TIGR04408">
    <property type="entry name" value="LptG_lptG"/>
    <property type="match status" value="1"/>
</dbReference>
<organism evidence="7 8">
    <name type="scientific">Martelella alba</name>
    <dbReference type="NCBI Taxonomy" id="2590451"/>
    <lineage>
        <taxon>Bacteria</taxon>
        <taxon>Pseudomonadati</taxon>
        <taxon>Pseudomonadota</taxon>
        <taxon>Alphaproteobacteria</taxon>
        <taxon>Hyphomicrobiales</taxon>
        <taxon>Aurantimonadaceae</taxon>
        <taxon>Martelella</taxon>
    </lineage>
</organism>
<evidence type="ECO:0000256" key="5">
    <source>
        <dbReference type="ARBA" id="ARBA00023136"/>
    </source>
</evidence>
<keyword evidence="3 6" id="KW-0812">Transmembrane</keyword>